<feature type="domain" description="MADF" evidence="2">
    <location>
        <begin position="18"/>
        <end position="109"/>
    </location>
</feature>
<dbReference type="Proteomes" id="UP001153737">
    <property type="component" value="Chromosome 11"/>
</dbReference>
<dbReference type="PANTHER" id="PTHR12243">
    <property type="entry name" value="MADF DOMAIN TRANSCRIPTION FACTOR"/>
    <property type="match status" value="1"/>
</dbReference>
<sequence length="133" mass="15247">MMIISETVEEHTVDIMEQLISLVEQHPPLYNFQLPLAERSKTIKDMLWKDIYEAMGGCITLQELPKKWKALRDRYLRLKGKKQPSGSGATADHYWKYYKQMDFVDLAAETQETTSSIPPDPTTPTSIPQSSLS</sequence>
<dbReference type="InterPro" id="IPR006578">
    <property type="entry name" value="MADF-dom"/>
</dbReference>
<name>A0A9N9SAG7_PHACE</name>
<dbReference type="InterPro" id="IPR039353">
    <property type="entry name" value="TF_Adf1"/>
</dbReference>
<evidence type="ECO:0000259" key="2">
    <source>
        <dbReference type="PROSITE" id="PS51029"/>
    </source>
</evidence>
<dbReference type="EMBL" id="OU896717">
    <property type="protein sequence ID" value="CAG9814590.1"/>
    <property type="molecule type" value="Genomic_DNA"/>
</dbReference>
<dbReference type="AlphaFoldDB" id="A0A9N9SAG7"/>
<evidence type="ECO:0000313" key="3">
    <source>
        <dbReference type="EMBL" id="CAG9814590.1"/>
    </source>
</evidence>
<evidence type="ECO:0000313" key="4">
    <source>
        <dbReference type="Proteomes" id="UP001153737"/>
    </source>
</evidence>
<dbReference type="OrthoDB" id="6159213at2759"/>
<feature type="region of interest" description="Disordered" evidence="1">
    <location>
        <begin position="109"/>
        <end position="133"/>
    </location>
</feature>
<accession>A0A9N9SAG7</accession>
<reference evidence="3" key="1">
    <citation type="submission" date="2022-01" db="EMBL/GenBank/DDBJ databases">
        <authorList>
            <person name="King R."/>
        </authorList>
    </citation>
    <scope>NUCLEOTIDE SEQUENCE</scope>
</reference>
<protein>
    <recommendedName>
        <fullName evidence="2">MADF domain-containing protein</fullName>
    </recommendedName>
</protein>
<proteinExistence type="predicted"/>
<dbReference type="Pfam" id="PF10545">
    <property type="entry name" value="MADF_DNA_bdg"/>
    <property type="match status" value="1"/>
</dbReference>
<dbReference type="SMART" id="SM00595">
    <property type="entry name" value="MADF"/>
    <property type="match status" value="1"/>
</dbReference>
<dbReference type="PANTHER" id="PTHR12243:SF67">
    <property type="entry name" value="COREPRESSOR OF PANGOLIN, ISOFORM A-RELATED"/>
    <property type="match status" value="1"/>
</dbReference>
<feature type="compositionally biased region" description="Low complexity" evidence="1">
    <location>
        <begin position="113"/>
        <end position="133"/>
    </location>
</feature>
<reference evidence="3" key="2">
    <citation type="submission" date="2022-10" db="EMBL/GenBank/DDBJ databases">
        <authorList>
            <consortium name="ENA_rothamsted_submissions"/>
            <consortium name="culmorum"/>
            <person name="King R."/>
        </authorList>
    </citation>
    <scope>NUCLEOTIDE SEQUENCE</scope>
</reference>
<keyword evidence="4" id="KW-1185">Reference proteome</keyword>
<organism evidence="3 4">
    <name type="scientific">Phaedon cochleariae</name>
    <name type="common">Mustard beetle</name>
    <dbReference type="NCBI Taxonomy" id="80249"/>
    <lineage>
        <taxon>Eukaryota</taxon>
        <taxon>Metazoa</taxon>
        <taxon>Ecdysozoa</taxon>
        <taxon>Arthropoda</taxon>
        <taxon>Hexapoda</taxon>
        <taxon>Insecta</taxon>
        <taxon>Pterygota</taxon>
        <taxon>Neoptera</taxon>
        <taxon>Endopterygota</taxon>
        <taxon>Coleoptera</taxon>
        <taxon>Polyphaga</taxon>
        <taxon>Cucujiformia</taxon>
        <taxon>Chrysomeloidea</taxon>
        <taxon>Chrysomelidae</taxon>
        <taxon>Chrysomelinae</taxon>
        <taxon>Chrysomelini</taxon>
        <taxon>Phaedon</taxon>
    </lineage>
</organism>
<gene>
    <name evidence="3" type="ORF">PHAECO_LOCUS2749</name>
</gene>
<dbReference type="PROSITE" id="PS51029">
    <property type="entry name" value="MADF"/>
    <property type="match status" value="1"/>
</dbReference>
<evidence type="ECO:0000256" key="1">
    <source>
        <dbReference type="SAM" id="MobiDB-lite"/>
    </source>
</evidence>